<reference evidence="3 4" key="1">
    <citation type="submission" date="2018-03" db="EMBL/GenBank/DDBJ databases">
        <title>Mesoflavibacter sp. HG37 and Mesoflavibacter sp. HG96 sp.nov., two marine bacteria isolated from seawater of Western Pacific Ocean.</title>
        <authorList>
            <person name="Cheng H."/>
            <person name="Wu Y.-H."/>
            <person name="Guo L.-L."/>
            <person name="Xu X.-W."/>
        </authorList>
    </citation>
    <scope>NUCLEOTIDE SEQUENCE [LARGE SCALE GENOMIC DNA]</scope>
    <source>
        <strain evidence="3 4">KCTC 32269</strain>
    </source>
</reference>
<keyword evidence="1" id="KW-0175">Coiled coil</keyword>
<proteinExistence type="predicted"/>
<feature type="chain" id="PRO_5015424968" description="Peptidase S74 domain-containing protein" evidence="2">
    <location>
        <begin position="19"/>
        <end position="837"/>
    </location>
</feature>
<name>A0A2T1N867_9FLAO</name>
<dbReference type="AlphaFoldDB" id="A0A2T1N867"/>
<feature type="coiled-coil region" evidence="1">
    <location>
        <begin position="799"/>
        <end position="833"/>
    </location>
</feature>
<comment type="caution">
    <text evidence="3">The sequence shown here is derived from an EMBL/GenBank/DDBJ whole genome shotgun (WGS) entry which is preliminary data.</text>
</comment>
<evidence type="ECO:0000256" key="2">
    <source>
        <dbReference type="SAM" id="SignalP"/>
    </source>
</evidence>
<evidence type="ECO:0000256" key="1">
    <source>
        <dbReference type="SAM" id="Coils"/>
    </source>
</evidence>
<feature type="signal peptide" evidence="2">
    <location>
        <begin position="1"/>
        <end position="18"/>
    </location>
</feature>
<dbReference type="Proteomes" id="UP000238426">
    <property type="component" value="Unassembled WGS sequence"/>
</dbReference>
<dbReference type="EMBL" id="PXOQ01000009">
    <property type="protein sequence ID" value="PSG88061.1"/>
    <property type="molecule type" value="Genomic_DNA"/>
</dbReference>
<evidence type="ECO:0000313" key="3">
    <source>
        <dbReference type="EMBL" id="PSG88061.1"/>
    </source>
</evidence>
<dbReference type="RefSeq" id="WP_106463199.1">
    <property type="nucleotide sequence ID" value="NZ_PXOQ01000009.1"/>
</dbReference>
<organism evidence="3 4">
    <name type="scientific">Aurantibacter aestuarii</name>
    <dbReference type="NCBI Taxonomy" id="1266046"/>
    <lineage>
        <taxon>Bacteria</taxon>
        <taxon>Pseudomonadati</taxon>
        <taxon>Bacteroidota</taxon>
        <taxon>Flavobacteriia</taxon>
        <taxon>Flavobacteriales</taxon>
        <taxon>Flavobacteriaceae</taxon>
        <taxon>Aurantibacter</taxon>
    </lineage>
</organism>
<sequence>MKYLFSSFLILLTTTLIAQVGIGTVNPNATIDIVASNQATPTNNDGILIPRIDVFPSTNPTLAQDSMIVYLTTTDGTDAPGFYYWNNATTSWLPFGGASTTGWDLTGNAGTVNGTNFLGTTDNQNLDIRTNNIVRARFTSQGQLEFLNNGSSVFIGEGAGAADDLTTNRNVFIGYEAGNDVTSGFNNIALGLGSFDRATTGSRNIAIGVGSLDADLDPESTVAIGSGTLGGASGNVTNTVAIGASALSNSTDAVDNLALGYRAGANVDGPDNVFLGANADWLNANSGATQNVIIGSGAGQAGSGGGIAYNGRILIGYQAGRDNGINNSLFIENSSSVTPLLYGEFDNNILRIGGQLQIGSSDDTTAGVVYGFPTVDGTSGQALVTDGLGNVTWQTIAGGGLDTQDLSINNVTADLSLVDGGTVEIKTIADSDDDTKIQTEEGIDDDTIRFDIAGTEHFTMLTNGKLEVLNTGNSIYIGDNAGQADLNTADKENVMIGTNAGQNITTSATSAFHGRYNVGIGFNALQDQTRGHRNTAVGHGAAESLTTGTFNTAIGHDALKNATFVEYNTIMGNDAAENINGNGNTAIGYRALMGFSGGTGANNTAMGDGVGSRIRNGSNNVWIGQDTEEFNENGNNNTIIGTDAGASIGSSRSLSGRVLIGYNAGRSTGGVDNTLYIENSNSTAPLIGGDFANDRLAVNVDMSILGTGNYTRALNVEGSVFASGDFITTTATYPDYVFDNYFNNFSSINKTYSFTPLDKAIEFVKDNGHLPNVKSYEEIKSNNMNIDLGSTSVKNLEKIEENFIYIMELKEELDELKNENIQLREKLEQLIKYIESK</sequence>
<evidence type="ECO:0008006" key="5">
    <source>
        <dbReference type="Google" id="ProtNLM"/>
    </source>
</evidence>
<dbReference type="OrthoDB" id="658938at2"/>
<protein>
    <recommendedName>
        <fullName evidence="5">Peptidase S74 domain-containing protein</fullName>
    </recommendedName>
</protein>
<evidence type="ECO:0000313" key="4">
    <source>
        <dbReference type="Proteomes" id="UP000238426"/>
    </source>
</evidence>
<keyword evidence="4" id="KW-1185">Reference proteome</keyword>
<gene>
    <name evidence="3" type="ORF">C7H52_07085</name>
</gene>
<dbReference type="CDD" id="cd14686">
    <property type="entry name" value="bZIP"/>
    <property type="match status" value="1"/>
</dbReference>
<keyword evidence="2" id="KW-0732">Signal</keyword>
<accession>A0A2T1N867</accession>